<accession>A0ABT4L159</accession>
<organism evidence="2 3">
    <name type="scientific">Pedobacter rhodius</name>
    <dbReference type="NCBI Taxonomy" id="3004098"/>
    <lineage>
        <taxon>Bacteria</taxon>
        <taxon>Pseudomonadati</taxon>
        <taxon>Bacteroidota</taxon>
        <taxon>Sphingobacteriia</taxon>
        <taxon>Sphingobacteriales</taxon>
        <taxon>Sphingobacteriaceae</taxon>
        <taxon>Pedobacter</taxon>
    </lineage>
</organism>
<evidence type="ECO:0000256" key="1">
    <source>
        <dbReference type="SAM" id="SignalP"/>
    </source>
</evidence>
<evidence type="ECO:0000313" key="3">
    <source>
        <dbReference type="Proteomes" id="UP001144341"/>
    </source>
</evidence>
<gene>
    <name evidence="2" type="ORF">O0931_11005</name>
</gene>
<keyword evidence="3" id="KW-1185">Reference proteome</keyword>
<feature type="chain" id="PRO_5046862044" description="Outer membrane protein beta-barrel domain-containing protein" evidence="1">
    <location>
        <begin position="25"/>
        <end position="243"/>
    </location>
</feature>
<proteinExistence type="predicted"/>
<dbReference type="Proteomes" id="UP001144341">
    <property type="component" value="Unassembled WGS sequence"/>
</dbReference>
<protein>
    <recommendedName>
        <fullName evidence="4">Outer membrane protein beta-barrel domain-containing protein</fullName>
    </recommendedName>
</protein>
<feature type="signal peptide" evidence="1">
    <location>
        <begin position="1"/>
        <end position="24"/>
    </location>
</feature>
<keyword evidence="1" id="KW-0732">Signal</keyword>
<sequence>MYYNFLKVKSLTTFLLFVTFFCNAQSNYFKWSYGFGAGVNYSRTDVVHGNWGYTFSGNIDHHFTPFVTLGLEAQYGMVQGGDIVTDPHNRQFVNKYNGINANLKIALGEFIDYKSTSFLYKIRGLYGGIGLGAIKNKITDIVRYKPSWAANDPGYGPFPGKDKSVDLWAPINLGINFYFNDKWGSIRYALNLNAQSNFTFGEGLDGYDDSSSKFKNYAPDTYNVYSIGFRYYLGYTKIYKRTL</sequence>
<dbReference type="RefSeq" id="WP_269415627.1">
    <property type="nucleotide sequence ID" value="NZ_JAPWGL010000003.1"/>
</dbReference>
<evidence type="ECO:0008006" key="4">
    <source>
        <dbReference type="Google" id="ProtNLM"/>
    </source>
</evidence>
<comment type="caution">
    <text evidence="2">The sequence shown here is derived from an EMBL/GenBank/DDBJ whole genome shotgun (WGS) entry which is preliminary data.</text>
</comment>
<name>A0ABT4L159_9SPHI</name>
<reference evidence="2" key="1">
    <citation type="submission" date="2022-12" db="EMBL/GenBank/DDBJ databases">
        <title>Genome sequence of SJ11.</title>
        <authorList>
            <person name="Woo H."/>
        </authorList>
    </citation>
    <scope>NUCLEOTIDE SEQUENCE</scope>
    <source>
        <strain evidence="2">SJ11</strain>
    </source>
</reference>
<dbReference type="EMBL" id="JAPWGL010000003">
    <property type="protein sequence ID" value="MCZ4223828.1"/>
    <property type="molecule type" value="Genomic_DNA"/>
</dbReference>
<evidence type="ECO:0000313" key="2">
    <source>
        <dbReference type="EMBL" id="MCZ4223828.1"/>
    </source>
</evidence>